<name>A0A4S8R4H7_9HELO</name>
<feature type="region of interest" description="Disordered" evidence="1">
    <location>
        <begin position="1"/>
        <end position="26"/>
    </location>
</feature>
<sequence length="82" mass="9033">MAGDQRFHDDSQNHTMSPKGGSEKITSANLEIGSTISQASGIILDRYGLPLVLQPSRFKDDPLVSFYELSVADRISDRTVHN</sequence>
<dbReference type="EMBL" id="PQXL01000080">
    <property type="protein sequence ID" value="THV52380.1"/>
    <property type="molecule type" value="Genomic_DNA"/>
</dbReference>
<feature type="compositionally biased region" description="Basic and acidic residues" evidence="1">
    <location>
        <begin position="1"/>
        <end position="12"/>
    </location>
</feature>
<protein>
    <submittedName>
        <fullName evidence="2">Uncharacterized protein</fullName>
    </submittedName>
</protein>
<evidence type="ECO:0000313" key="3">
    <source>
        <dbReference type="Proteomes" id="UP000308671"/>
    </source>
</evidence>
<reference evidence="2 3" key="1">
    <citation type="submission" date="2017-12" db="EMBL/GenBank/DDBJ databases">
        <title>Comparative genomics of Botrytis spp.</title>
        <authorList>
            <person name="Valero-Jimenez C.A."/>
            <person name="Tapia P."/>
            <person name="Veloso J."/>
            <person name="Silva-Moreno E."/>
            <person name="Staats M."/>
            <person name="Valdes J.H."/>
            <person name="Van Kan J.A.L."/>
        </authorList>
    </citation>
    <scope>NUCLEOTIDE SEQUENCE [LARGE SCALE GENOMIC DNA]</scope>
    <source>
        <strain evidence="2 3">MUCL435</strain>
    </source>
</reference>
<dbReference type="AlphaFoldDB" id="A0A4S8R4H7"/>
<dbReference type="Proteomes" id="UP000308671">
    <property type="component" value="Unassembled WGS sequence"/>
</dbReference>
<accession>A0A4S8R4H7</accession>
<gene>
    <name evidence="2" type="ORF">BGAL_0080g00020</name>
</gene>
<proteinExistence type="predicted"/>
<evidence type="ECO:0000313" key="2">
    <source>
        <dbReference type="EMBL" id="THV52380.1"/>
    </source>
</evidence>
<dbReference type="OrthoDB" id="2585655at2759"/>
<evidence type="ECO:0000256" key="1">
    <source>
        <dbReference type="SAM" id="MobiDB-lite"/>
    </source>
</evidence>
<comment type="caution">
    <text evidence="2">The sequence shown here is derived from an EMBL/GenBank/DDBJ whole genome shotgun (WGS) entry which is preliminary data.</text>
</comment>
<organism evidence="2 3">
    <name type="scientific">Botrytis galanthina</name>
    <dbReference type="NCBI Taxonomy" id="278940"/>
    <lineage>
        <taxon>Eukaryota</taxon>
        <taxon>Fungi</taxon>
        <taxon>Dikarya</taxon>
        <taxon>Ascomycota</taxon>
        <taxon>Pezizomycotina</taxon>
        <taxon>Leotiomycetes</taxon>
        <taxon>Helotiales</taxon>
        <taxon>Sclerotiniaceae</taxon>
        <taxon>Botrytis</taxon>
    </lineage>
</organism>
<keyword evidence="3" id="KW-1185">Reference proteome</keyword>